<name>A0A450X4Z7_9GAMM</name>
<gene>
    <name evidence="1" type="ORF">BECKLFY1418C_GA0070996_11743</name>
</gene>
<dbReference type="AlphaFoldDB" id="A0A450X4Z7"/>
<evidence type="ECO:0000313" key="1">
    <source>
        <dbReference type="EMBL" id="VFK24333.1"/>
    </source>
</evidence>
<protein>
    <submittedName>
        <fullName evidence="1">Uncharacterized protein</fullName>
    </submittedName>
</protein>
<accession>A0A450X4Z7</accession>
<sequence>MWGLGKKHHEKLLRHLQRSRIPSDFRPFERKNEVSTELRHSLNKMANRIDRGFNIELRVAPPKEELEENQTWAMRAETDWSRCGKLSSRPRK</sequence>
<organism evidence="1">
    <name type="scientific">Candidatus Kentrum sp. LFY</name>
    <dbReference type="NCBI Taxonomy" id="2126342"/>
    <lineage>
        <taxon>Bacteria</taxon>
        <taxon>Pseudomonadati</taxon>
        <taxon>Pseudomonadota</taxon>
        <taxon>Gammaproteobacteria</taxon>
        <taxon>Candidatus Kentrum</taxon>
    </lineage>
</organism>
<reference evidence="1" key="1">
    <citation type="submission" date="2019-02" db="EMBL/GenBank/DDBJ databases">
        <authorList>
            <person name="Gruber-Vodicka R. H."/>
            <person name="Seah K. B. B."/>
        </authorList>
    </citation>
    <scope>NUCLEOTIDE SEQUENCE</scope>
    <source>
        <strain evidence="1">BECK_BY7</strain>
    </source>
</reference>
<proteinExistence type="predicted"/>
<dbReference type="EMBL" id="CAADFN010000174">
    <property type="protein sequence ID" value="VFK24333.1"/>
    <property type="molecule type" value="Genomic_DNA"/>
</dbReference>